<dbReference type="RefSeq" id="XP_031874634.1">
    <property type="nucleotide sequence ID" value="XM_032010580.1"/>
</dbReference>
<dbReference type="Proteomes" id="UP000254866">
    <property type="component" value="Unassembled WGS sequence"/>
</dbReference>
<keyword evidence="2" id="KW-1133">Transmembrane helix</keyword>
<keyword evidence="2" id="KW-0812">Transmembrane</keyword>
<feature type="transmembrane region" description="Helical" evidence="2">
    <location>
        <begin position="272"/>
        <end position="293"/>
    </location>
</feature>
<gene>
    <name evidence="3" type="ORF">BP5553_01957</name>
</gene>
<name>A0A370U2H2_9HELO</name>
<dbReference type="AlphaFoldDB" id="A0A370U2H2"/>
<keyword evidence="4" id="KW-1185">Reference proteome</keyword>
<evidence type="ECO:0000313" key="3">
    <source>
        <dbReference type="EMBL" id="RDL41978.1"/>
    </source>
</evidence>
<keyword evidence="2" id="KW-0472">Membrane</keyword>
<evidence type="ECO:0000313" key="4">
    <source>
        <dbReference type="Proteomes" id="UP000254866"/>
    </source>
</evidence>
<accession>A0A370U2H2</accession>
<protein>
    <submittedName>
        <fullName evidence="3">Uncharacterized protein</fullName>
    </submittedName>
</protein>
<dbReference type="GeneID" id="43594806"/>
<reference evidence="3 4" key="1">
    <citation type="journal article" date="2018" name="IMA Fungus">
        <title>IMA Genome-F 9: Draft genome sequence of Annulohypoxylon stygium, Aspergillus mulundensis, Berkeleyomyces basicola (syn. Thielaviopsis basicola), Ceratocystis smalleyi, two Cercospora beticola strains, Coleophoma cylindrospora, Fusarium fracticaudum, Phialophora cf. hyalina, and Morchella septimelata.</title>
        <authorList>
            <person name="Wingfield B.D."/>
            <person name="Bills G.F."/>
            <person name="Dong Y."/>
            <person name="Huang W."/>
            <person name="Nel W.J."/>
            <person name="Swalarsk-Parry B.S."/>
            <person name="Vaghefi N."/>
            <person name="Wilken P.M."/>
            <person name="An Z."/>
            <person name="de Beer Z.W."/>
            <person name="De Vos L."/>
            <person name="Chen L."/>
            <person name="Duong T.A."/>
            <person name="Gao Y."/>
            <person name="Hammerbacher A."/>
            <person name="Kikkert J.R."/>
            <person name="Li Y."/>
            <person name="Li H."/>
            <person name="Li K."/>
            <person name="Li Q."/>
            <person name="Liu X."/>
            <person name="Ma X."/>
            <person name="Naidoo K."/>
            <person name="Pethybridge S.J."/>
            <person name="Sun J."/>
            <person name="Steenkamp E.T."/>
            <person name="van der Nest M.A."/>
            <person name="van Wyk S."/>
            <person name="Wingfield M.J."/>
            <person name="Xiong C."/>
            <person name="Yue Q."/>
            <person name="Zhang X."/>
        </authorList>
    </citation>
    <scope>NUCLEOTIDE SEQUENCE [LARGE SCALE GENOMIC DNA]</scope>
    <source>
        <strain evidence="3 4">BP 5553</strain>
    </source>
</reference>
<feature type="region of interest" description="Disordered" evidence="1">
    <location>
        <begin position="127"/>
        <end position="154"/>
    </location>
</feature>
<feature type="transmembrane region" description="Helical" evidence="2">
    <location>
        <begin position="313"/>
        <end position="332"/>
    </location>
</feature>
<evidence type="ECO:0000256" key="2">
    <source>
        <dbReference type="SAM" id="Phobius"/>
    </source>
</evidence>
<comment type="caution">
    <text evidence="3">The sequence shown here is derived from an EMBL/GenBank/DDBJ whole genome shotgun (WGS) entry which is preliminary data.</text>
</comment>
<organism evidence="3 4">
    <name type="scientific">Venustampulla echinocandica</name>
    <dbReference type="NCBI Taxonomy" id="2656787"/>
    <lineage>
        <taxon>Eukaryota</taxon>
        <taxon>Fungi</taxon>
        <taxon>Dikarya</taxon>
        <taxon>Ascomycota</taxon>
        <taxon>Pezizomycotina</taxon>
        <taxon>Leotiomycetes</taxon>
        <taxon>Helotiales</taxon>
        <taxon>Pleuroascaceae</taxon>
        <taxon>Venustampulla</taxon>
    </lineage>
</organism>
<proteinExistence type="predicted"/>
<evidence type="ECO:0000256" key="1">
    <source>
        <dbReference type="SAM" id="MobiDB-lite"/>
    </source>
</evidence>
<dbReference type="EMBL" id="NPIC01000001">
    <property type="protein sequence ID" value="RDL41978.1"/>
    <property type="molecule type" value="Genomic_DNA"/>
</dbReference>
<sequence>MSKRALRPRADVCHLCDFLIARRTLRRTPIRTQRSINTTRLFSSSRTNFLSPAAIRTSNKSYKPNRTAHIPVANLSRDEGGEWMQDVEASCNALLSQEKIPSEEETTRVLAQCEALATLIMVEPTEPISDRKDRAGSALLDLDDPSGSKTRRGREVQLMEQDLSKLVYSIITHPPVFITPKVLDLYVKIQEILKDPQTLPEAFRLYANKPLPVEGSSPIRYTKQNPDKVANAIPQAVADRALQVAVDAKDLTAAIDIIDFSYATKAFRRAKFVRLGLVPSVGLTVAPVAAYGLASQLALLQTTMETGMATNVAFAGMVAYVGFTATIGIVALTTANDQMDRVTWAPGLPLRQRWIREEERAAFDKVAGAWGFREQWRRGEEEGKEWDFIRDWIGVRGMVLDRTELMEGME</sequence>
<dbReference type="OrthoDB" id="5360701at2759"/>